<dbReference type="AlphaFoldDB" id="A0A101KRH9"/>
<dbReference type="Pfam" id="PF02474">
    <property type="entry name" value="NodA"/>
    <property type="match status" value="1"/>
</dbReference>
<evidence type="ECO:0000313" key="2">
    <source>
        <dbReference type="Proteomes" id="UP000053176"/>
    </source>
</evidence>
<reference evidence="1 2" key="1">
    <citation type="submission" date="2015-12" db="EMBL/GenBank/DDBJ databases">
        <title>Draft genome sequence of Mesorhizobium sp. UFLA 01-765, a multitolerant efficient symbiont and plant-growth promoting strain isolated from Zn-mining soil using Leucaena leucocephala as a trap plant.</title>
        <authorList>
            <person name="Rangel W.M."/>
            <person name="Thijs S."/>
            <person name="Longatti S.M."/>
            <person name="Moreira F.M."/>
            <person name="Weyens N."/>
            <person name="Vangronsveld J."/>
            <person name="Van Hamme J.D."/>
            <person name="Bottos E.M."/>
            <person name="Rineau F."/>
        </authorList>
    </citation>
    <scope>NUCLEOTIDE SEQUENCE [LARGE SCALE GENOMIC DNA]</scope>
    <source>
        <strain evidence="1 2">UFLA 01-765</strain>
    </source>
</reference>
<dbReference type="GO" id="GO:0016746">
    <property type="term" value="F:acyltransferase activity"/>
    <property type="evidence" value="ECO:0007669"/>
    <property type="project" value="InterPro"/>
</dbReference>
<sequence length="72" mass="7987">MAGARPELRAIGMTRAVSGLIWDLHRFIKLGMVDLLMTGPDCMGRARVLKALGLVIRYAPRTWDDRVPLPAV</sequence>
<protein>
    <submittedName>
        <fullName evidence="1">Uncharacterized protein</fullName>
    </submittedName>
</protein>
<gene>
    <name evidence="1" type="ORF">AU467_25165</name>
</gene>
<evidence type="ECO:0000313" key="1">
    <source>
        <dbReference type="EMBL" id="KUM25736.1"/>
    </source>
</evidence>
<dbReference type="GO" id="GO:0005829">
    <property type="term" value="C:cytosol"/>
    <property type="evidence" value="ECO:0007669"/>
    <property type="project" value="InterPro"/>
</dbReference>
<name>A0A101KRH9_RHILI</name>
<proteinExistence type="predicted"/>
<dbReference type="EMBL" id="LPWA01000114">
    <property type="protein sequence ID" value="KUM25736.1"/>
    <property type="molecule type" value="Genomic_DNA"/>
</dbReference>
<accession>A0A101KRH9</accession>
<dbReference type="Proteomes" id="UP000053176">
    <property type="component" value="Unassembled WGS sequence"/>
</dbReference>
<comment type="caution">
    <text evidence="1">The sequence shown here is derived from an EMBL/GenBank/DDBJ whole genome shotgun (WGS) entry which is preliminary data.</text>
</comment>
<dbReference type="InterPro" id="IPR003484">
    <property type="entry name" value="NodA"/>
</dbReference>
<organism evidence="1 2">
    <name type="scientific">Rhizobium loti</name>
    <name type="common">Mesorhizobium loti</name>
    <dbReference type="NCBI Taxonomy" id="381"/>
    <lineage>
        <taxon>Bacteria</taxon>
        <taxon>Pseudomonadati</taxon>
        <taxon>Pseudomonadota</taxon>
        <taxon>Alphaproteobacteria</taxon>
        <taxon>Hyphomicrobiales</taxon>
        <taxon>Phyllobacteriaceae</taxon>
        <taxon>Mesorhizobium</taxon>
    </lineage>
</organism>